<sequence>MPTLIAVTPGSLYQVYGRRCGCQINKQENDQMKFSVLMSVYDKESPRFLRECLESIRTQSVQPDEVVIVEDGPINDQLHDALDDYRPTLNIVSVKLPQNKGLGEALNTGLEHCRNDLVARMDTDDHCCPGRFELQVNYMTAHPEVDMLGGAIAEFNEDPQKPHAIRELPTGKEQVARFARSRCPVNHMTVMFRRAAILKAGGYQHFLGIEDYYLWARLLCQGSHIDNVSDILVNARVGNGMLARRRGWHYFKQDVKLQKKFLDMGFVGPGTMCMNVLKRAPLRLMPEKLLAAVYQGVLRKKPVA</sequence>
<dbReference type="EMBL" id="CP021358">
    <property type="protein sequence ID" value="ART64401.1"/>
    <property type="molecule type" value="Genomic_DNA"/>
</dbReference>
<feature type="domain" description="Glycosyltransferase 2-like" evidence="4">
    <location>
        <begin position="35"/>
        <end position="195"/>
    </location>
</feature>
<evidence type="ECO:0000313" key="6">
    <source>
        <dbReference type="Proteomes" id="UP000194457"/>
    </source>
</evidence>
<name>A0A240USD1_9GAMM</name>
<dbReference type="Proteomes" id="UP000194457">
    <property type="component" value="Chromosome"/>
</dbReference>
<evidence type="ECO:0000256" key="1">
    <source>
        <dbReference type="ARBA" id="ARBA00006739"/>
    </source>
</evidence>
<keyword evidence="3" id="KW-0808">Transferase</keyword>
<dbReference type="GO" id="GO:0016757">
    <property type="term" value="F:glycosyltransferase activity"/>
    <property type="evidence" value="ECO:0007669"/>
    <property type="project" value="UniProtKB-KW"/>
</dbReference>
<protein>
    <recommendedName>
        <fullName evidence="4">Glycosyltransferase 2-like domain-containing protein</fullName>
    </recommendedName>
</protein>
<dbReference type="InterPro" id="IPR029044">
    <property type="entry name" value="Nucleotide-diphossugar_trans"/>
</dbReference>
<dbReference type="SUPFAM" id="SSF53448">
    <property type="entry name" value="Nucleotide-diphospho-sugar transferases"/>
    <property type="match status" value="1"/>
</dbReference>
<keyword evidence="6" id="KW-1185">Reference proteome</keyword>
<proteinExistence type="inferred from homology"/>
<dbReference type="PANTHER" id="PTHR43685:SF5">
    <property type="entry name" value="GLYCOSYLTRANSFERASE EPSE-RELATED"/>
    <property type="match status" value="1"/>
</dbReference>
<dbReference type="PANTHER" id="PTHR43685">
    <property type="entry name" value="GLYCOSYLTRANSFERASE"/>
    <property type="match status" value="1"/>
</dbReference>
<evidence type="ECO:0000256" key="3">
    <source>
        <dbReference type="ARBA" id="ARBA00022679"/>
    </source>
</evidence>
<dbReference type="Gene3D" id="3.90.550.10">
    <property type="entry name" value="Spore Coat Polysaccharide Biosynthesis Protein SpsA, Chain A"/>
    <property type="match status" value="1"/>
</dbReference>
<dbReference type="KEGG" id="kma:B9H00_16165"/>
<dbReference type="InterPro" id="IPR050834">
    <property type="entry name" value="Glycosyltransf_2"/>
</dbReference>
<evidence type="ECO:0000313" key="5">
    <source>
        <dbReference type="EMBL" id="ART64401.1"/>
    </source>
</evidence>
<gene>
    <name evidence="5" type="ORF">B9H00_16165</name>
</gene>
<reference evidence="5" key="1">
    <citation type="submission" date="2017-05" db="EMBL/GenBank/DDBJ databases">
        <authorList>
            <person name="Song R."/>
            <person name="Chenine A.L."/>
            <person name="Ruprecht R.M."/>
        </authorList>
    </citation>
    <scope>NUCLEOTIDE SEQUENCE [LARGE SCALE GENOMIC DNA]</scope>
    <source>
        <strain evidence="5">SW32</strain>
    </source>
</reference>
<evidence type="ECO:0000256" key="2">
    <source>
        <dbReference type="ARBA" id="ARBA00022676"/>
    </source>
</evidence>
<organism evidence="5 6">
    <name type="scientific">Kushneria marisflavi</name>
    <dbReference type="NCBI Taxonomy" id="157779"/>
    <lineage>
        <taxon>Bacteria</taxon>
        <taxon>Pseudomonadati</taxon>
        <taxon>Pseudomonadota</taxon>
        <taxon>Gammaproteobacteria</taxon>
        <taxon>Oceanospirillales</taxon>
        <taxon>Halomonadaceae</taxon>
        <taxon>Kushneria</taxon>
    </lineage>
</organism>
<dbReference type="InterPro" id="IPR001173">
    <property type="entry name" value="Glyco_trans_2-like"/>
</dbReference>
<dbReference type="Pfam" id="PF00535">
    <property type="entry name" value="Glycos_transf_2"/>
    <property type="match status" value="1"/>
</dbReference>
<dbReference type="AlphaFoldDB" id="A0A240USD1"/>
<evidence type="ECO:0000259" key="4">
    <source>
        <dbReference type="Pfam" id="PF00535"/>
    </source>
</evidence>
<comment type="similarity">
    <text evidence="1">Belongs to the glycosyltransferase 2 family.</text>
</comment>
<accession>A0A240USD1</accession>
<keyword evidence="2" id="KW-0328">Glycosyltransferase</keyword>